<dbReference type="Gene3D" id="3.30.70.270">
    <property type="match status" value="1"/>
</dbReference>
<dbReference type="CDD" id="cd01949">
    <property type="entry name" value="GGDEF"/>
    <property type="match status" value="1"/>
</dbReference>
<organism evidence="6 7">
    <name type="scientific">Photobacterium leiognathi subsp. mandapamensis</name>
    <name type="common">Photobacterium mandapamensis</name>
    <dbReference type="NCBI Taxonomy" id="48408"/>
    <lineage>
        <taxon>Bacteria</taxon>
        <taxon>Pseudomonadati</taxon>
        <taxon>Pseudomonadota</taxon>
        <taxon>Gammaproteobacteria</taxon>
        <taxon>Vibrionales</taxon>
        <taxon>Vibrionaceae</taxon>
        <taxon>Photobacterium</taxon>
    </lineage>
</organism>
<dbReference type="AlphaFoldDB" id="A0A2T3KVX2"/>
<dbReference type="GO" id="GO:0052621">
    <property type="term" value="F:diguanylate cyclase activity"/>
    <property type="evidence" value="ECO:0007669"/>
    <property type="project" value="UniProtKB-EC"/>
</dbReference>
<sequence length="361" mass="41956">MICLLKDFNLRFIVVIFFSFLLSIKLFVVSDYLEGINKLHSATNAIKYISTEFIKSVNMKPENYSNYLDYYNSLTVHANDIISVSMGSNLSIFTFDEKLAINKNNIADKSILDEMIYDLYRDVLFDIDSKGITIVKKVSSSMHQGCQLCHVVVKDTELGYIKLFNAFDLKKFLLFFCILFVFVIFFYSFYEQIIRTKKRESSLDVLTGLPNRSAFKSLKPYRSKQVFCFLDIDHFKRINDTYGHDIGDRAIRAFAHCLSQNIRKSDIAFRWGGEEFLLILREGISEEIDPFLILESLRRRIQAIDIIDIPKFTVSIGYCDYDDNVDVKELINKADLALYESKRTGRNKVTRYKDSIIFANT</sequence>
<feature type="transmembrane region" description="Helical" evidence="4">
    <location>
        <begin position="172"/>
        <end position="190"/>
    </location>
</feature>
<dbReference type="InterPro" id="IPR050469">
    <property type="entry name" value="Diguanylate_Cyclase"/>
</dbReference>
<dbReference type="GO" id="GO:1902201">
    <property type="term" value="P:negative regulation of bacterial-type flagellum-dependent cell motility"/>
    <property type="evidence" value="ECO:0007669"/>
    <property type="project" value="TreeGrafter"/>
</dbReference>
<evidence type="ECO:0000259" key="5">
    <source>
        <dbReference type="PROSITE" id="PS50887"/>
    </source>
</evidence>
<evidence type="ECO:0000256" key="1">
    <source>
        <dbReference type="ARBA" id="ARBA00001946"/>
    </source>
</evidence>
<dbReference type="SUPFAM" id="SSF55073">
    <property type="entry name" value="Nucleotide cyclase"/>
    <property type="match status" value="1"/>
</dbReference>
<evidence type="ECO:0000313" key="6">
    <source>
        <dbReference type="EMBL" id="PSV11311.1"/>
    </source>
</evidence>
<accession>A0A2T3KVX2</accession>
<dbReference type="EMBL" id="PYNS01000007">
    <property type="protein sequence ID" value="PSV11311.1"/>
    <property type="molecule type" value="Genomic_DNA"/>
</dbReference>
<evidence type="ECO:0000256" key="4">
    <source>
        <dbReference type="SAM" id="Phobius"/>
    </source>
</evidence>
<evidence type="ECO:0000256" key="3">
    <source>
        <dbReference type="ARBA" id="ARBA00034247"/>
    </source>
</evidence>
<dbReference type="InterPro" id="IPR043128">
    <property type="entry name" value="Rev_trsase/Diguanyl_cyclase"/>
</dbReference>
<evidence type="ECO:0000313" key="7">
    <source>
        <dbReference type="Proteomes" id="UP000240530"/>
    </source>
</evidence>
<feature type="transmembrane region" description="Helical" evidence="4">
    <location>
        <begin position="12"/>
        <end position="33"/>
    </location>
</feature>
<dbReference type="Proteomes" id="UP000240530">
    <property type="component" value="Unassembled WGS sequence"/>
</dbReference>
<dbReference type="EC" id="2.7.7.65" evidence="2"/>
<protein>
    <recommendedName>
        <fullName evidence="2">diguanylate cyclase</fullName>
        <ecNumber evidence="2">2.7.7.65</ecNumber>
    </recommendedName>
</protein>
<keyword evidence="4" id="KW-0812">Transmembrane</keyword>
<name>A0A2T3KVX2_PHOLD</name>
<dbReference type="PANTHER" id="PTHR45138">
    <property type="entry name" value="REGULATORY COMPONENTS OF SENSORY TRANSDUCTION SYSTEM"/>
    <property type="match status" value="1"/>
</dbReference>
<proteinExistence type="predicted"/>
<dbReference type="PROSITE" id="PS50887">
    <property type="entry name" value="GGDEF"/>
    <property type="match status" value="1"/>
</dbReference>
<keyword evidence="4" id="KW-1133">Transmembrane helix</keyword>
<keyword evidence="4" id="KW-0472">Membrane</keyword>
<feature type="domain" description="GGDEF" evidence="5">
    <location>
        <begin position="223"/>
        <end position="354"/>
    </location>
</feature>
<dbReference type="NCBIfam" id="TIGR00254">
    <property type="entry name" value="GGDEF"/>
    <property type="match status" value="1"/>
</dbReference>
<dbReference type="FunFam" id="3.30.70.270:FF:000001">
    <property type="entry name" value="Diguanylate cyclase domain protein"/>
    <property type="match status" value="1"/>
</dbReference>
<comment type="catalytic activity">
    <reaction evidence="3">
        <text>2 GTP = 3',3'-c-di-GMP + 2 diphosphate</text>
        <dbReference type="Rhea" id="RHEA:24898"/>
        <dbReference type="ChEBI" id="CHEBI:33019"/>
        <dbReference type="ChEBI" id="CHEBI:37565"/>
        <dbReference type="ChEBI" id="CHEBI:58805"/>
        <dbReference type="EC" id="2.7.7.65"/>
    </reaction>
</comment>
<comment type="cofactor">
    <cofactor evidence="1">
        <name>Mg(2+)</name>
        <dbReference type="ChEBI" id="CHEBI:18420"/>
    </cofactor>
</comment>
<dbReference type="InterPro" id="IPR029787">
    <property type="entry name" value="Nucleotide_cyclase"/>
</dbReference>
<dbReference type="InterPro" id="IPR000160">
    <property type="entry name" value="GGDEF_dom"/>
</dbReference>
<gene>
    <name evidence="6" type="ORF">C0W93_09745</name>
</gene>
<reference evidence="6 7" key="1">
    <citation type="submission" date="2018-03" db="EMBL/GenBank/DDBJ databases">
        <title>Whole genome sequencing of Histamine producing bacteria.</title>
        <authorList>
            <person name="Butler K."/>
        </authorList>
    </citation>
    <scope>NUCLEOTIDE SEQUENCE [LARGE SCALE GENOMIC DNA]</scope>
    <source>
        <strain evidence="6 7">Res.4.1</strain>
    </source>
</reference>
<comment type="caution">
    <text evidence="6">The sequence shown here is derived from an EMBL/GenBank/DDBJ whole genome shotgun (WGS) entry which is preliminary data.</text>
</comment>
<dbReference type="SMART" id="SM00267">
    <property type="entry name" value="GGDEF"/>
    <property type="match status" value="1"/>
</dbReference>
<dbReference type="Pfam" id="PF00990">
    <property type="entry name" value="GGDEF"/>
    <property type="match status" value="1"/>
</dbReference>
<dbReference type="GO" id="GO:0005886">
    <property type="term" value="C:plasma membrane"/>
    <property type="evidence" value="ECO:0007669"/>
    <property type="project" value="TreeGrafter"/>
</dbReference>
<dbReference type="PANTHER" id="PTHR45138:SF9">
    <property type="entry name" value="DIGUANYLATE CYCLASE DGCM-RELATED"/>
    <property type="match status" value="1"/>
</dbReference>
<dbReference type="GO" id="GO:0043709">
    <property type="term" value="P:cell adhesion involved in single-species biofilm formation"/>
    <property type="evidence" value="ECO:0007669"/>
    <property type="project" value="TreeGrafter"/>
</dbReference>
<evidence type="ECO:0000256" key="2">
    <source>
        <dbReference type="ARBA" id="ARBA00012528"/>
    </source>
</evidence>